<feature type="domain" description="Glucose-methanol-choline oxidoreductase N-terminal" evidence="7">
    <location>
        <begin position="253"/>
        <end position="267"/>
    </location>
</feature>
<dbReference type="InterPro" id="IPR007867">
    <property type="entry name" value="GMC_OxRtase_C"/>
</dbReference>
<keyword evidence="4 5" id="KW-0274">FAD</keyword>
<comment type="similarity">
    <text evidence="2 5">Belongs to the GMC oxidoreductase family.</text>
</comment>
<evidence type="ECO:0000259" key="7">
    <source>
        <dbReference type="PROSITE" id="PS00624"/>
    </source>
</evidence>
<dbReference type="Proteomes" id="UP000236721">
    <property type="component" value="Unassembled WGS sequence"/>
</dbReference>
<comment type="cofactor">
    <cofactor evidence="1">
        <name>FAD</name>
        <dbReference type="ChEBI" id="CHEBI:57692"/>
    </cofactor>
</comment>
<evidence type="ECO:0000256" key="3">
    <source>
        <dbReference type="ARBA" id="ARBA00022630"/>
    </source>
</evidence>
<dbReference type="InterPro" id="IPR036188">
    <property type="entry name" value="FAD/NAD-bd_sf"/>
</dbReference>
<keyword evidence="9" id="KW-1185">Reference proteome</keyword>
<gene>
    <name evidence="8" type="ORF">SAMN04488244_11243</name>
</gene>
<dbReference type="PANTHER" id="PTHR11552">
    <property type="entry name" value="GLUCOSE-METHANOL-CHOLINE GMC OXIDOREDUCTASE"/>
    <property type="match status" value="1"/>
</dbReference>
<proteinExistence type="inferred from homology"/>
<evidence type="ECO:0000256" key="5">
    <source>
        <dbReference type="RuleBase" id="RU003968"/>
    </source>
</evidence>
<dbReference type="PROSITE" id="PS00624">
    <property type="entry name" value="GMC_OXRED_2"/>
    <property type="match status" value="1"/>
</dbReference>
<dbReference type="InterPro" id="IPR012132">
    <property type="entry name" value="GMC_OxRdtase"/>
</dbReference>
<dbReference type="PROSITE" id="PS51257">
    <property type="entry name" value="PROKAR_LIPOPROTEIN"/>
    <property type="match status" value="1"/>
</dbReference>
<dbReference type="Gene3D" id="3.50.50.60">
    <property type="entry name" value="FAD/NAD(P)-binding domain"/>
    <property type="match status" value="1"/>
</dbReference>
<evidence type="ECO:0000256" key="1">
    <source>
        <dbReference type="ARBA" id="ARBA00001974"/>
    </source>
</evidence>
<evidence type="ECO:0000313" key="8">
    <source>
        <dbReference type="EMBL" id="SEG37104.1"/>
    </source>
</evidence>
<evidence type="ECO:0000256" key="4">
    <source>
        <dbReference type="ARBA" id="ARBA00022827"/>
    </source>
</evidence>
<dbReference type="InterPro" id="IPR000172">
    <property type="entry name" value="GMC_OxRdtase_N"/>
</dbReference>
<dbReference type="Gene3D" id="3.30.560.10">
    <property type="entry name" value="Glucose Oxidase, domain 3"/>
    <property type="match status" value="1"/>
</dbReference>
<dbReference type="GO" id="GO:0016614">
    <property type="term" value="F:oxidoreductase activity, acting on CH-OH group of donors"/>
    <property type="evidence" value="ECO:0007669"/>
    <property type="project" value="InterPro"/>
</dbReference>
<dbReference type="Pfam" id="PF00732">
    <property type="entry name" value="GMC_oxred_N"/>
    <property type="match status" value="1"/>
</dbReference>
<evidence type="ECO:0000256" key="2">
    <source>
        <dbReference type="ARBA" id="ARBA00010790"/>
    </source>
</evidence>
<keyword evidence="3 5" id="KW-0285">Flavoprotein</keyword>
<reference evidence="9" key="1">
    <citation type="submission" date="2016-10" db="EMBL/GenBank/DDBJ databases">
        <authorList>
            <person name="Varghese N."/>
            <person name="Submissions S."/>
        </authorList>
    </citation>
    <scope>NUCLEOTIDE SEQUENCE [LARGE SCALE GENOMIC DNA]</scope>
    <source>
        <strain evidence="9">CGMCC 1.7062</strain>
    </source>
</reference>
<sequence length="559" mass="61680">MERYDYIVVGGGSAGCVLASRLTEDETISVCLLEAGGKDDSAIIHTPVGVVAMVPTKINNWAFETVPQSGLNGRKGYQPRGKTLGGSSSINAMMYARGHKYDYDLWASLGNEGWSYEECLPYFKKAEHNEELKDEFHGQGGPLNVANLRSPSPMVERYLDACEEVGIPRNPDVNGAEQFGAMRTQVTQLNGERCSAAKAYLTPNLDRPNLTVVTKATTHKVLTEGKRAVGVEYGSRGKVFRIYCKHEVILSAGAFGSPQILQLSGIGDKADLEPHGIEQVHQLSGVGKNLQDHIDLIHSFKTSAKNETFGISLQMLNDIRKALPEWKKERKGKLSSNIAEGIGFFRSGEGVDVPDLEFVFLVGVADDHARKVHTSHGFSCHVTLLRPKSRGTVTIKSSNPYEAPAIDPNFFSHPDDMPLMIKGWKKQYQMLQSSAFDDVRGDNFYPVDPNDDKAIEQDIRNRADTQYHPVSTCKMGPKEDEQAVVDNQGRVYGIEQLRVIDASIMPTLVGANTNAPTIMMAEKIVEQIKKRHAGTVNNLYRRVDLSVHQDANLSGRDFS</sequence>
<evidence type="ECO:0000313" key="9">
    <source>
        <dbReference type="Proteomes" id="UP000236721"/>
    </source>
</evidence>
<evidence type="ECO:0000259" key="6">
    <source>
        <dbReference type="PROSITE" id="PS00623"/>
    </source>
</evidence>
<dbReference type="EMBL" id="FNVG01000012">
    <property type="protein sequence ID" value="SEG37104.1"/>
    <property type="molecule type" value="Genomic_DNA"/>
</dbReference>
<dbReference type="PIRSF" id="PIRSF000137">
    <property type="entry name" value="Alcohol_oxidase"/>
    <property type="match status" value="1"/>
</dbReference>
<dbReference type="RefSeq" id="WP_103880802.1">
    <property type="nucleotide sequence ID" value="NZ_FNVG01000012.1"/>
</dbReference>
<dbReference type="SUPFAM" id="SSF54373">
    <property type="entry name" value="FAD-linked reductases, C-terminal domain"/>
    <property type="match status" value="1"/>
</dbReference>
<dbReference type="GO" id="GO:0050660">
    <property type="term" value="F:flavin adenine dinucleotide binding"/>
    <property type="evidence" value="ECO:0007669"/>
    <property type="project" value="InterPro"/>
</dbReference>
<dbReference type="PROSITE" id="PS00623">
    <property type="entry name" value="GMC_OXRED_1"/>
    <property type="match status" value="1"/>
</dbReference>
<dbReference type="Pfam" id="PF05199">
    <property type="entry name" value="GMC_oxred_C"/>
    <property type="match status" value="1"/>
</dbReference>
<organism evidence="8 9">
    <name type="scientific">Vibrio hangzhouensis</name>
    <dbReference type="NCBI Taxonomy" id="462991"/>
    <lineage>
        <taxon>Bacteria</taxon>
        <taxon>Pseudomonadati</taxon>
        <taxon>Pseudomonadota</taxon>
        <taxon>Gammaproteobacteria</taxon>
        <taxon>Vibrionales</taxon>
        <taxon>Vibrionaceae</taxon>
        <taxon>Vibrio</taxon>
    </lineage>
</organism>
<dbReference type="PANTHER" id="PTHR11552:SF147">
    <property type="entry name" value="CHOLINE DEHYDROGENASE, MITOCHONDRIAL"/>
    <property type="match status" value="1"/>
</dbReference>
<name>A0A1H5ZM70_9VIBR</name>
<protein>
    <submittedName>
        <fullName evidence="8">Choline dehydrogenase</fullName>
    </submittedName>
</protein>
<dbReference type="OrthoDB" id="9785276at2"/>
<dbReference type="AlphaFoldDB" id="A0A1H5ZM70"/>
<feature type="domain" description="Glucose-methanol-choline oxidoreductase N-terminal" evidence="6">
    <location>
        <begin position="81"/>
        <end position="104"/>
    </location>
</feature>
<accession>A0A1H5ZM70</accession>
<dbReference type="SUPFAM" id="SSF51905">
    <property type="entry name" value="FAD/NAD(P)-binding domain"/>
    <property type="match status" value="1"/>
</dbReference>